<feature type="transmembrane region" description="Helical" evidence="8">
    <location>
        <begin position="448"/>
        <end position="471"/>
    </location>
</feature>
<dbReference type="EMBL" id="JACRAF010000048">
    <property type="protein sequence ID" value="MBI4923234.1"/>
    <property type="molecule type" value="Genomic_DNA"/>
</dbReference>
<keyword evidence="5 8" id="KW-1133">Transmembrane helix</keyword>
<organism evidence="9 10">
    <name type="scientific">Devosia nanyangense</name>
    <dbReference type="NCBI Taxonomy" id="1228055"/>
    <lineage>
        <taxon>Bacteria</taxon>
        <taxon>Pseudomonadati</taxon>
        <taxon>Pseudomonadota</taxon>
        <taxon>Alphaproteobacteria</taxon>
        <taxon>Hyphomicrobiales</taxon>
        <taxon>Devosiaceae</taxon>
        <taxon>Devosia</taxon>
    </lineage>
</organism>
<evidence type="ECO:0000256" key="5">
    <source>
        <dbReference type="ARBA" id="ARBA00022989"/>
    </source>
</evidence>
<comment type="similarity">
    <text evidence="2">Belongs to the chromate ion transporter (CHR) (TC 2.A.51) family.</text>
</comment>
<feature type="region of interest" description="Disordered" evidence="7">
    <location>
        <begin position="115"/>
        <end position="189"/>
    </location>
</feature>
<gene>
    <name evidence="9" type="primary">chrA</name>
    <name evidence="9" type="ORF">HY834_15945</name>
</gene>
<feature type="region of interest" description="Disordered" evidence="7">
    <location>
        <begin position="44"/>
        <end position="91"/>
    </location>
</feature>
<evidence type="ECO:0000256" key="3">
    <source>
        <dbReference type="ARBA" id="ARBA00022475"/>
    </source>
</evidence>
<evidence type="ECO:0000256" key="4">
    <source>
        <dbReference type="ARBA" id="ARBA00022692"/>
    </source>
</evidence>
<feature type="transmembrane region" description="Helical" evidence="8">
    <location>
        <begin position="347"/>
        <end position="375"/>
    </location>
</feature>
<comment type="subcellular location">
    <subcellularLocation>
        <location evidence="1">Cell membrane</location>
        <topology evidence="1">Multi-pass membrane protein</topology>
    </subcellularLocation>
</comment>
<evidence type="ECO:0000256" key="7">
    <source>
        <dbReference type="SAM" id="MobiDB-lite"/>
    </source>
</evidence>
<feature type="transmembrane region" description="Helical" evidence="8">
    <location>
        <begin position="522"/>
        <end position="546"/>
    </location>
</feature>
<evidence type="ECO:0000313" key="9">
    <source>
        <dbReference type="EMBL" id="MBI4923234.1"/>
    </source>
</evidence>
<dbReference type="Pfam" id="PF02417">
    <property type="entry name" value="Chromate_transp"/>
    <property type="match status" value="2"/>
</dbReference>
<protein>
    <submittedName>
        <fullName evidence="9">Chromate efflux transporter</fullName>
    </submittedName>
</protein>
<sequence>MAAALRRRCRGGRRRFRSLARCRPAACPRGGDPEAERLRRHGLGHPLAPQDRPHRLPLADPAFRRPGRGVSVRRSARGGSRRRALRSDPVRHRERVLEPSRRTLHLRCDGRRVRPRVGASRAARDHRPRCRYQPARSRAGGRRPAGDLSGAVADVRRRPRATGSGHPPLRRTLSLGPGRNRGNSQLARGRRQEVTTAELAHAPVAPPYPSLREATAVWAKIGLLGFGGPAGQIALMHKELVERRRWISESRFLHALNFCMLLPGPEAQQLAIYVGWLLHGWRGGVIAGTLFVLPGFVVIVLLSAAYASFHDTAWLVSLFFGLKAAVLAIVVEATLRVGRRALKNRILVGTAAAAFVALFVFNLPFPVVVLAAGAAGYLEARLMPQRAAAGAGRTAAADLPSVIGDGFHRPNVTLGRGLGTIVVWGALWLAPLLLIVPPAGWSGIFTSVWLFFSQMAVVTFGGAYAVLAYVAQEAVQGFGWLRPGEMVDGLALAETTPGPLVLVLSFVGFLAAFRAPSGLDPLLAGVLGATLTTWVTFVPCFLWIFLGAPYVERLRSNKALSNALASITAAVVGVILNLALWFAIHVLFRDVGVAHWGPVTIAAPAWSSVNLAAVVLSIVAALALFRFRAGILGTLAIAGILGLGANLLGLA</sequence>
<feature type="transmembrane region" description="Helical" evidence="8">
    <location>
        <begin position="491"/>
        <end position="513"/>
    </location>
</feature>
<evidence type="ECO:0000256" key="6">
    <source>
        <dbReference type="ARBA" id="ARBA00023136"/>
    </source>
</evidence>
<feature type="transmembrane region" description="Helical" evidence="8">
    <location>
        <begin position="285"/>
        <end position="307"/>
    </location>
</feature>
<keyword evidence="4 8" id="KW-0812">Transmembrane</keyword>
<comment type="caution">
    <text evidence="9">The sequence shown here is derived from an EMBL/GenBank/DDBJ whole genome shotgun (WGS) entry which is preliminary data.</text>
</comment>
<reference evidence="9" key="1">
    <citation type="submission" date="2020-07" db="EMBL/GenBank/DDBJ databases">
        <title>Huge and variable diversity of episymbiotic CPR bacteria and DPANN archaea in groundwater ecosystems.</title>
        <authorList>
            <person name="He C.Y."/>
            <person name="Keren R."/>
            <person name="Whittaker M."/>
            <person name="Farag I.F."/>
            <person name="Doudna J."/>
            <person name="Cate J.H.D."/>
            <person name="Banfield J.F."/>
        </authorList>
    </citation>
    <scope>NUCLEOTIDE SEQUENCE</scope>
    <source>
        <strain evidence="9">NC_groundwater_1586_Pr3_B-0.1um_66_15</strain>
    </source>
</reference>
<evidence type="ECO:0000256" key="8">
    <source>
        <dbReference type="SAM" id="Phobius"/>
    </source>
</evidence>
<dbReference type="AlphaFoldDB" id="A0A933L2X0"/>
<dbReference type="GO" id="GO:0005886">
    <property type="term" value="C:plasma membrane"/>
    <property type="evidence" value="ECO:0007669"/>
    <property type="project" value="UniProtKB-SubCell"/>
</dbReference>
<proteinExistence type="inferred from homology"/>
<feature type="transmembrane region" description="Helical" evidence="8">
    <location>
        <begin position="417"/>
        <end position="436"/>
    </location>
</feature>
<name>A0A933L2X0_9HYPH</name>
<evidence type="ECO:0000256" key="1">
    <source>
        <dbReference type="ARBA" id="ARBA00004651"/>
    </source>
</evidence>
<keyword evidence="3" id="KW-1003">Cell membrane</keyword>
<feature type="transmembrane region" description="Helical" evidence="8">
    <location>
        <begin position="313"/>
        <end position="335"/>
    </location>
</feature>
<dbReference type="GO" id="GO:0015109">
    <property type="term" value="F:chromate transmembrane transporter activity"/>
    <property type="evidence" value="ECO:0007669"/>
    <property type="project" value="InterPro"/>
</dbReference>
<feature type="transmembrane region" description="Helical" evidence="8">
    <location>
        <begin position="566"/>
        <end position="588"/>
    </location>
</feature>
<dbReference type="Proteomes" id="UP000782610">
    <property type="component" value="Unassembled WGS sequence"/>
</dbReference>
<dbReference type="PANTHER" id="PTHR33567">
    <property type="entry name" value="CHROMATE ION TRANSPORTER (EUROFUNG)"/>
    <property type="match status" value="1"/>
</dbReference>
<dbReference type="InterPro" id="IPR014047">
    <property type="entry name" value="Chr_Tranpt_l_chain"/>
</dbReference>
<dbReference type="InterPro" id="IPR003370">
    <property type="entry name" value="Chromate_transpt"/>
</dbReference>
<evidence type="ECO:0000256" key="2">
    <source>
        <dbReference type="ARBA" id="ARBA00005262"/>
    </source>
</evidence>
<dbReference type="PANTHER" id="PTHR33567:SF3">
    <property type="entry name" value="CHROMATE ION TRANSPORTER (EUROFUNG)"/>
    <property type="match status" value="1"/>
</dbReference>
<feature type="transmembrane region" description="Helical" evidence="8">
    <location>
        <begin position="600"/>
        <end position="625"/>
    </location>
</feature>
<keyword evidence="6 8" id="KW-0472">Membrane</keyword>
<evidence type="ECO:0000313" key="10">
    <source>
        <dbReference type="Proteomes" id="UP000782610"/>
    </source>
</evidence>
<accession>A0A933L2X0</accession>
<dbReference type="NCBIfam" id="TIGR00937">
    <property type="entry name" value="2A51"/>
    <property type="match status" value="1"/>
</dbReference>
<feature type="transmembrane region" description="Helical" evidence="8">
    <location>
        <begin position="631"/>
        <end position="650"/>
    </location>
</feature>
<feature type="compositionally biased region" description="Basic residues" evidence="7">
    <location>
        <begin position="74"/>
        <end position="84"/>
    </location>
</feature>